<name>A0ABM1SEZ2_LIMPO</name>
<accession>A0ABM1SEZ2</accession>
<reference evidence="3" key="1">
    <citation type="submission" date="2025-08" db="UniProtKB">
        <authorList>
            <consortium name="RefSeq"/>
        </authorList>
    </citation>
    <scope>IDENTIFICATION</scope>
    <source>
        <tissue evidence="3">Muscle</tissue>
    </source>
</reference>
<gene>
    <name evidence="3" type="primary">LOC111085876</name>
</gene>
<sequence length="118" mass="13877">MNNLGKIISRKFPPKQPMSSKNAWDIGDEDFEALGSGDPCYDELNEADVIPEKERGGCWYDLTRTIGGCWSTRQMKKENSDREWYIRTTLRELFIYSIFVAILVICKFFIFSKYLCYY</sequence>
<evidence type="ECO:0000313" key="2">
    <source>
        <dbReference type="Proteomes" id="UP000694941"/>
    </source>
</evidence>
<dbReference type="RefSeq" id="XP_022242197.1">
    <property type="nucleotide sequence ID" value="XM_022386489.1"/>
</dbReference>
<dbReference type="Proteomes" id="UP000694941">
    <property type="component" value="Unplaced"/>
</dbReference>
<proteinExistence type="predicted"/>
<protein>
    <submittedName>
        <fullName evidence="3">Polycystin-2-like</fullName>
    </submittedName>
</protein>
<evidence type="ECO:0000313" key="3">
    <source>
        <dbReference type="RefSeq" id="XP_022242197.1"/>
    </source>
</evidence>
<keyword evidence="1" id="KW-1133">Transmembrane helix</keyword>
<organism evidence="2 3">
    <name type="scientific">Limulus polyphemus</name>
    <name type="common">Atlantic horseshoe crab</name>
    <dbReference type="NCBI Taxonomy" id="6850"/>
    <lineage>
        <taxon>Eukaryota</taxon>
        <taxon>Metazoa</taxon>
        <taxon>Ecdysozoa</taxon>
        <taxon>Arthropoda</taxon>
        <taxon>Chelicerata</taxon>
        <taxon>Merostomata</taxon>
        <taxon>Xiphosura</taxon>
        <taxon>Limulidae</taxon>
        <taxon>Limulus</taxon>
    </lineage>
</organism>
<feature type="transmembrane region" description="Helical" evidence="1">
    <location>
        <begin position="93"/>
        <end position="115"/>
    </location>
</feature>
<feature type="non-terminal residue" evidence="3">
    <location>
        <position position="118"/>
    </location>
</feature>
<keyword evidence="2" id="KW-1185">Reference proteome</keyword>
<keyword evidence="1" id="KW-0812">Transmembrane</keyword>
<evidence type="ECO:0000256" key="1">
    <source>
        <dbReference type="SAM" id="Phobius"/>
    </source>
</evidence>
<keyword evidence="1" id="KW-0472">Membrane</keyword>
<dbReference type="GeneID" id="111085876"/>